<evidence type="ECO:0000256" key="14">
    <source>
        <dbReference type="ARBA" id="ARBA00023054"/>
    </source>
</evidence>
<comment type="catalytic activity">
    <reaction evidence="16">
        <text>O-phospho-L-seryl-[protein] + H2O = L-seryl-[protein] + phosphate</text>
        <dbReference type="Rhea" id="RHEA:20629"/>
        <dbReference type="Rhea" id="RHEA-COMP:9863"/>
        <dbReference type="Rhea" id="RHEA-COMP:11604"/>
        <dbReference type="ChEBI" id="CHEBI:15377"/>
        <dbReference type="ChEBI" id="CHEBI:29999"/>
        <dbReference type="ChEBI" id="CHEBI:43474"/>
        <dbReference type="ChEBI" id="CHEBI:83421"/>
        <dbReference type="EC" id="3.1.3.16"/>
    </reaction>
</comment>
<keyword evidence="13" id="KW-0040">ANK repeat</keyword>
<dbReference type="AlphaFoldDB" id="A0AAF0ET07"/>
<comment type="similarity">
    <text evidence="4 18">Belongs to the ANKZF1/VMS1 family.</text>
</comment>
<dbReference type="EMBL" id="CP119877">
    <property type="protein sequence ID" value="WFD33851.1"/>
    <property type="molecule type" value="Genomic_DNA"/>
</dbReference>
<dbReference type="GO" id="GO:0005737">
    <property type="term" value="C:cytoplasm"/>
    <property type="evidence" value="ECO:0007669"/>
    <property type="project" value="UniProtKB-SubCell"/>
</dbReference>
<reference evidence="21" key="1">
    <citation type="submission" date="2023-03" db="EMBL/GenBank/DDBJ databases">
        <title>Mating type loci evolution in Malassezia.</title>
        <authorList>
            <person name="Coelho M.A."/>
        </authorList>
    </citation>
    <scope>NUCLEOTIDE SEQUENCE</scope>
    <source>
        <strain evidence="21">CBS 11721</strain>
    </source>
</reference>
<feature type="region of interest" description="Disordered" evidence="19">
    <location>
        <begin position="199"/>
        <end position="223"/>
    </location>
</feature>
<name>A0AAF0ET07_9BASI</name>
<dbReference type="Pfam" id="PF04722">
    <property type="entry name" value="Ssu72"/>
    <property type="match status" value="1"/>
</dbReference>
<feature type="compositionally biased region" description="Basic and acidic residues" evidence="19">
    <location>
        <begin position="974"/>
        <end position="988"/>
    </location>
</feature>
<dbReference type="InterPro" id="IPR047139">
    <property type="entry name" value="ANKZ1/VMS1"/>
</dbReference>
<evidence type="ECO:0000256" key="18">
    <source>
        <dbReference type="PROSITE-ProRule" id="PRU01389"/>
    </source>
</evidence>
<dbReference type="GO" id="GO:0005847">
    <property type="term" value="C:mRNA cleavage and polyadenylation specificity factor complex"/>
    <property type="evidence" value="ECO:0007669"/>
    <property type="project" value="UniProtKB-ARBA"/>
</dbReference>
<evidence type="ECO:0000256" key="10">
    <source>
        <dbReference type="ARBA" id="ARBA00022759"/>
    </source>
</evidence>
<evidence type="ECO:0000256" key="5">
    <source>
        <dbReference type="ARBA" id="ARBA00013081"/>
    </source>
</evidence>
<keyword evidence="10 18" id="KW-0255">Endonuclease</keyword>
<feature type="region of interest" description="Disordered" evidence="19">
    <location>
        <begin position="483"/>
        <end position="515"/>
    </location>
</feature>
<feature type="compositionally biased region" description="Low complexity" evidence="19">
    <location>
        <begin position="497"/>
        <end position="515"/>
    </location>
</feature>
<feature type="region of interest" description="Disordered" evidence="19">
    <location>
        <begin position="576"/>
        <end position="600"/>
    </location>
</feature>
<evidence type="ECO:0000256" key="13">
    <source>
        <dbReference type="ARBA" id="ARBA00023043"/>
    </source>
</evidence>
<comment type="subcellular location">
    <subcellularLocation>
        <location evidence="2">Cytoplasm</location>
    </subcellularLocation>
    <subcellularLocation>
        <location evidence="1">Nucleus</location>
    </subcellularLocation>
</comment>
<dbReference type="GO" id="GO:0003700">
    <property type="term" value="F:DNA-binding transcription factor activity"/>
    <property type="evidence" value="ECO:0007669"/>
    <property type="project" value="InterPro"/>
</dbReference>
<evidence type="ECO:0000256" key="8">
    <source>
        <dbReference type="ARBA" id="ARBA00022722"/>
    </source>
</evidence>
<feature type="domain" description="VLRF1" evidence="20">
    <location>
        <begin position="521"/>
        <end position="690"/>
    </location>
</feature>
<keyword evidence="9" id="KW-0677">Repeat</keyword>
<evidence type="ECO:0000313" key="22">
    <source>
        <dbReference type="Proteomes" id="UP001219933"/>
    </source>
</evidence>
<dbReference type="Gene3D" id="1.25.40.20">
    <property type="entry name" value="Ankyrin repeat-containing domain"/>
    <property type="match status" value="1"/>
</dbReference>
<protein>
    <recommendedName>
        <fullName evidence="5">protein-serine/threonine phosphatase</fullName>
        <ecNumber evidence="5">3.1.3.16</ecNumber>
    </recommendedName>
</protein>
<dbReference type="InterPro" id="IPR041175">
    <property type="entry name" value="VLRF1/Vms1"/>
</dbReference>
<evidence type="ECO:0000256" key="4">
    <source>
        <dbReference type="ARBA" id="ARBA00009262"/>
    </source>
</evidence>
<feature type="compositionally biased region" description="Basic and acidic residues" evidence="19">
    <location>
        <begin position="904"/>
        <end position="937"/>
    </location>
</feature>
<organism evidence="21 22">
    <name type="scientific">Malassezia cuniculi</name>
    <dbReference type="NCBI Taxonomy" id="948313"/>
    <lineage>
        <taxon>Eukaryota</taxon>
        <taxon>Fungi</taxon>
        <taxon>Dikarya</taxon>
        <taxon>Basidiomycota</taxon>
        <taxon>Ustilaginomycotina</taxon>
        <taxon>Malasseziomycetes</taxon>
        <taxon>Malasseziales</taxon>
        <taxon>Malasseziaceae</taxon>
        <taxon>Malassezia</taxon>
    </lineage>
</organism>
<keyword evidence="14" id="KW-0175">Coiled coil</keyword>
<dbReference type="GO" id="GO:0036503">
    <property type="term" value="P:ERAD pathway"/>
    <property type="evidence" value="ECO:0007669"/>
    <property type="project" value="TreeGrafter"/>
</dbReference>
<dbReference type="InterPro" id="IPR004827">
    <property type="entry name" value="bZIP"/>
</dbReference>
<sequence>MASVAPDGVPPVTFCVVCASNQNRSMHAHSVLQAAGYSVFSSGTGSAVRLPGPSIDKPNIYTFGTPYDHMYKDLYAKDPKLYEANGILQMLDRNRKIKTAPERWHENRRVADVVITCEERCFDSVCEDLLSRRAELNRSVHVINVEIKDNHEEAKRAAQAILELARRISESTSLDDDMDSIIEQQQARFSHPLLHTQLARPAGAHEAADATPAAAAATAHSPPLPASAATGALPTGPLYVFDLPRQYVPHLSVRTLDDEVKTAQIVAEVATSSGNSASKRTAVADGPHDARVQTRCTVCPQDAPFASQAERRAHFRTDWHRYNLAARQRRIDTVSESEFEKLYADIEAEESDSDASEGETDTLAVLLRRLDVADTPETLDTSALDSAISALRSPIVWFESRADAPADARLAQTQLGIYRDLLPDDAPLDGVLATLQLEHITRRPDRNVWTAKRVPGAQAAGRAMQMSVVDGTGLLAELGVRDLTGADDQDSSEESGYESSSSDASVSMSVSETPSLEPLPPLRTWTFILMGGGHFAAAVVVLNPHVSPLSERARQRGSRPERSIVVLAHKTFHRYTTRRKQGGAQSAHDTSGRHAKSAGANLRRYGEARLADDVRDLLGRPGWRDLIGRSERVWVRTGMKAARGVLWDWTNGTSPLDEPRASGAVAHLPIPTQRPTFGEIMRCFFELTRVKTAHLSPEELAAQDDEQRGSIARALRLDAERTKPVAPAVQPKKKRVDADDSKRRDRLERLVAMVQKDKLSTLVQFLARHEAELLRPAGWDGEMSDDPEARINASLPQWLSTKKDAPSTLLQLAAEAGHADIIQYLLVERHADPTIPVRADGPHRTAYDLCASKAGKAVFRRLMAEQPDWWDWGGMGSGGARVPSALTAEMEQAQASKTRNRRAAMRERLRERERESAAEELQSKSENEPSHEHEHEQPNNNAPPQSRRAAGPQTLGGAPPGSSLKDTAGLSDAMKARIEREKRARAAEARMQALRK</sequence>
<keyword evidence="8 18" id="KW-0540">Nuclease</keyword>
<dbReference type="GO" id="GO:0008420">
    <property type="term" value="F:RNA polymerase II CTD heptapeptide repeat phosphatase activity"/>
    <property type="evidence" value="ECO:0007669"/>
    <property type="project" value="UniProtKB-ARBA"/>
</dbReference>
<dbReference type="PROSITE" id="PS52044">
    <property type="entry name" value="VLRF1"/>
    <property type="match status" value="1"/>
</dbReference>
<dbReference type="GO" id="GO:0004519">
    <property type="term" value="F:endonuclease activity"/>
    <property type="evidence" value="ECO:0007669"/>
    <property type="project" value="UniProtKB-KW"/>
</dbReference>
<dbReference type="Proteomes" id="UP001219933">
    <property type="component" value="Chromosome 1"/>
</dbReference>
<dbReference type="Gene3D" id="3.40.50.2300">
    <property type="match status" value="2"/>
</dbReference>
<dbReference type="PANTHER" id="PTHR16036:SF2">
    <property type="entry name" value="TRNA ENDONUCLEASE ANKZF1"/>
    <property type="match status" value="1"/>
</dbReference>
<evidence type="ECO:0000256" key="16">
    <source>
        <dbReference type="ARBA" id="ARBA00047761"/>
    </source>
</evidence>
<evidence type="ECO:0000256" key="2">
    <source>
        <dbReference type="ARBA" id="ARBA00004496"/>
    </source>
</evidence>
<evidence type="ECO:0000256" key="12">
    <source>
        <dbReference type="ARBA" id="ARBA00022912"/>
    </source>
</evidence>
<dbReference type="GO" id="GO:0031124">
    <property type="term" value="P:mRNA 3'-end processing"/>
    <property type="evidence" value="ECO:0007669"/>
    <property type="project" value="UniProtKB-ARBA"/>
</dbReference>
<proteinExistence type="inferred from homology"/>
<evidence type="ECO:0000256" key="7">
    <source>
        <dbReference type="ARBA" id="ARBA00022664"/>
    </source>
</evidence>
<comment type="similarity">
    <text evidence="3">Belongs to the SSU72 phosphatase family.</text>
</comment>
<dbReference type="PROSITE" id="PS00036">
    <property type="entry name" value="BZIP_BASIC"/>
    <property type="match status" value="1"/>
</dbReference>
<evidence type="ECO:0000259" key="20">
    <source>
        <dbReference type="PROSITE" id="PS52044"/>
    </source>
</evidence>
<dbReference type="Pfam" id="PF18826">
    <property type="entry name" value="bVLRF1"/>
    <property type="match status" value="1"/>
</dbReference>
<comment type="catalytic activity">
    <reaction evidence="17">
        <text>O-phospho-L-threonyl-[protein] + H2O = L-threonyl-[protein] + phosphate</text>
        <dbReference type="Rhea" id="RHEA:47004"/>
        <dbReference type="Rhea" id="RHEA-COMP:11060"/>
        <dbReference type="Rhea" id="RHEA-COMP:11605"/>
        <dbReference type="ChEBI" id="CHEBI:15377"/>
        <dbReference type="ChEBI" id="CHEBI:30013"/>
        <dbReference type="ChEBI" id="CHEBI:43474"/>
        <dbReference type="ChEBI" id="CHEBI:61977"/>
        <dbReference type="EC" id="3.1.3.16"/>
    </reaction>
</comment>
<dbReference type="InterPro" id="IPR006811">
    <property type="entry name" value="RNA_pol_II_suA"/>
</dbReference>
<feature type="active site" evidence="18">
    <location>
        <position position="585"/>
    </location>
</feature>
<feature type="region of interest" description="Disordered" evidence="19">
    <location>
        <begin position="722"/>
        <end position="742"/>
    </location>
</feature>
<evidence type="ECO:0000256" key="9">
    <source>
        <dbReference type="ARBA" id="ARBA00022737"/>
    </source>
</evidence>
<dbReference type="FunFam" id="3.40.50.2300:FF:000039">
    <property type="entry name" value="RNA polymerase II subunit A C-terminal domain phosphatase"/>
    <property type="match status" value="1"/>
</dbReference>
<gene>
    <name evidence="21" type="ORF">MCUN1_000674</name>
</gene>
<keyword evidence="11 18" id="KW-0378">Hydrolase</keyword>
<keyword evidence="6 18" id="KW-0963">Cytoplasm</keyword>
<dbReference type="InterPro" id="IPR036770">
    <property type="entry name" value="Ankyrin_rpt-contain_sf"/>
</dbReference>
<keyword evidence="7" id="KW-0507">mRNA processing</keyword>
<evidence type="ECO:0000256" key="11">
    <source>
        <dbReference type="ARBA" id="ARBA00022801"/>
    </source>
</evidence>
<comment type="domain">
    <text evidence="18">The VLRF1 domain mediates binding to the 60S ribosomal subunit.</text>
</comment>
<accession>A0AAF0ET07</accession>
<feature type="compositionally biased region" description="Acidic residues" evidence="19">
    <location>
        <begin position="485"/>
        <end position="496"/>
    </location>
</feature>
<feature type="compositionally biased region" description="Low complexity" evidence="19">
    <location>
        <begin position="201"/>
        <end position="223"/>
    </location>
</feature>
<evidence type="ECO:0000256" key="3">
    <source>
        <dbReference type="ARBA" id="ARBA00008978"/>
    </source>
</evidence>
<dbReference type="PANTHER" id="PTHR16036">
    <property type="entry name" value="ANKYRIN REPEAT AND ZINC FINGER DOMAIN-CONTAINING PROTEIN 1"/>
    <property type="match status" value="1"/>
</dbReference>
<keyword evidence="15" id="KW-0539">Nucleus</keyword>
<evidence type="ECO:0000256" key="1">
    <source>
        <dbReference type="ARBA" id="ARBA00004123"/>
    </source>
</evidence>
<keyword evidence="12" id="KW-0904">Protein phosphatase</keyword>
<dbReference type="EC" id="3.1.3.16" evidence="5"/>
<evidence type="ECO:0000256" key="6">
    <source>
        <dbReference type="ARBA" id="ARBA00022490"/>
    </source>
</evidence>
<evidence type="ECO:0000256" key="17">
    <source>
        <dbReference type="ARBA" id="ARBA00048336"/>
    </source>
</evidence>
<feature type="region of interest" description="Disordered" evidence="19">
    <location>
        <begin position="890"/>
        <end position="996"/>
    </location>
</feature>
<evidence type="ECO:0000313" key="21">
    <source>
        <dbReference type="EMBL" id="WFD33851.1"/>
    </source>
</evidence>
<evidence type="ECO:0000256" key="15">
    <source>
        <dbReference type="ARBA" id="ARBA00023242"/>
    </source>
</evidence>
<keyword evidence="22" id="KW-1185">Reference proteome</keyword>
<evidence type="ECO:0000256" key="19">
    <source>
        <dbReference type="SAM" id="MobiDB-lite"/>
    </source>
</evidence>